<accession>A0A0G4J3F1</accession>
<evidence type="ECO:0008006" key="6">
    <source>
        <dbReference type="Google" id="ProtNLM"/>
    </source>
</evidence>
<dbReference type="Proteomes" id="UP000290189">
    <property type="component" value="Unassembled WGS sequence"/>
</dbReference>
<name>A0A0G4J3F1_PLABS</name>
<reference evidence="3 5" key="2">
    <citation type="submission" date="2018-03" db="EMBL/GenBank/DDBJ databases">
        <authorList>
            <person name="Fogelqvist J."/>
        </authorList>
    </citation>
    <scope>NUCLEOTIDE SEQUENCE [LARGE SCALE GENOMIC DNA]</scope>
</reference>
<keyword evidence="4" id="KW-1185">Reference proteome</keyword>
<reference evidence="2 4" key="1">
    <citation type="submission" date="2015-02" db="EMBL/GenBank/DDBJ databases">
        <authorList>
            <person name="Chooi Y.-H."/>
        </authorList>
    </citation>
    <scope>NUCLEOTIDE SEQUENCE [LARGE SCALE GENOMIC DNA]</scope>
    <source>
        <strain evidence="2">E3</strain>
    </source>
</reference>
<evidence type="ECO:0000313" key="3">
    <source>
        <dbReference type="EMBL" id="SPQ98410.1"/>
    </source>
</evidence>
<evidence type="ECO:0000313" key="4">
    <source>
        <dbReference type="Proteomes" id="UP000039324"/>
    </source>
</evidence>
<proteinExistence type="predicted"/>
<organism evidence="2 4">
    <name type="scientific">Plasmodiophora brassicae</name>
    <name type="common">Clubroot disease agent</name>
    <dbReference type="NCBI Taxonomy" id="37360"/>
    <lineage>
        <taxon>Eukaryota</taxon>
        <taxon>Sar</taxon>
        <taxon>Rhizaria</taxon>
        <taxon>Endomyxa</taxon>
        <taxon>Phytomyxea</taxon>
        <taxon>Plasmodiophorida</taxon>
        <taxon>Plasmodiophoridae</taxon>
        <taxon>Plasmodiophora</taxon>
    </lineage>
</organism>
<dbReference type="AlphaFoldDB" id="A0A0G4J3F1"/>
<keyword evidence="3" id="KW-0496">Mitochondrion</keyword>
<gene>
    <name evidence="2" type="ORF">PBRA_008728</name>
    <name evidence="3" type="ORF">PLBR_LOCUS5625</name>
</gene>
<geneLocation type="mitochondrion" evidence="3"/>
<feature type="chain" id="PRO_5035990828" description="RAP domain-containing protein" evidence="1">
    <location>
        <begin position="23"/>
        <end position="477"/>
    </location>
</feature>
<dbReference type="OrthoDB" id="9985850at2759"/>
<sequence>MFRQRLAVAARWVATAAASAAATSIRVLARQESPVPFMEMVARADLTGLADIVTELVPLDYHPRVPLVCIERAKRLLQENGPATTPAVQHDVVRIFSSLSRMRPCSDVDLAGLCLKVLAGNMTRMDSRDIASMLASVSAVSAIKYDPAYQELVIAARSRVHEMTFVNLSKMLLGAQREPTDVELMTLIGDKVAALSDDIVVPDKFCGSFAATFGLARLWHEPVLKRLVGDMHKQLPSGVDDEAMARLLLALATFARPVPAAFLDAVVKTLPTFFAKSMVAVHVIRVAWAMAVFDVRLDGRCLDAVTLGLARVGAFLAEPHYQLLYDVFLHVYGDLGRVPTPLLSIAAHCFALRSKRSNRRPVPIAFAAVVAVLHEMSLPFTSAARVGSTAYRADFVLERHRVAIFTDDPCRCAVGTRHLLGHDVVCERHLRRLGWHVVRYPYWDFAVGADLLKADLARAIAAARDDDEQQQEDDDDA</sequence>
<protein>
    <recommendedName>
        <fullName evidence="6">RAP domain-containing protein</fullName>
    </recommendedName>
</protein>
<feature type="signal peptide" evidence="1">
    <location>
        <begin position="1"/>
        <end position="22"/>
    </location>
</feature>
<dbReference type="Proteomes" id="UP000039324">
    <property type="component" value="Unassembled WGS sequence"/>
</dbReference>
<evidence type="ECO:0000256" key="1">
    <source>
        <dbReference type="SAM" id="SignalP"/>
    </source>
</evidence>
<keyword evidence="1" id="KW-0732">Signal</keyword>
<dbReference type="EMBL" id="CDSF01000118">
    <property type="protein sequence ID" value="CEP01786.1"/>
    <property type="molecule type" value="Genomic_DNA"/>
</dbReference>
<dbReference type="EMBL" id="OVEO01000009">
    <property type="protein sequence ID" value="SPQ98410.1"/>
    <property type="molecule type" value="Genomic_DNA"/>
</dbReference>
<evidence type="ECO:0000313" key="5">
    <source>
        <dbReference type="Proteomes" id="UP000290189"/>
    </source>
</evidence>
<evidence type="ECO:0000313" key="2">
    <source>
        <dbReference type="EMBL" id="CEP01786.1"/>
    </source>
</evidence>